<dbReference type="AlphaFoldDB" id="A0A0R1J9S1"/>
<keyword evidence="2" id="KW-1185">Reference proteome</keyword>
<sequence length="56" mass="6486">MKILQQANIVSAKKIGKWQHYTLKDSFITEFNNNVNTLFESGPECICHCQNKTKEN</sequence>
<gene>
    <name evidence="1" type="ORF">FC72_GL001814</name>
</gene>
<comment type="caution">
    <text evidence="1">The sequence shown here is derived from an EMBL/GenBank/DDBJ whole genome shotgun (WGS) entry which is preliminary data.</text>
</comment>
<organism evidence="1 2">
    <name type="scientific">Companilactobacillus tucceti DSM 20183</name>
    <dbReference type="NCBI Taxonomy" id="1423811"/>
    <lineage>
        <taxon>Bacteria</taxon>
        <taxon>Bacillati</taxon>
        <taxon>Bacillota</taxon>
        <taxon>Bacilli</taxon>
        <taxon>Lactobacillales</taxon>
        <taxon>Lactobacillaceae</taxon>
        <taxon>Companilactobacillus</taxon>
    </lineage>
</organism>
<evidence type="ECO:0000313" key="1">
    <source>
        <dbReference type="EMBL" id="KRK64964.1"/>
    </source>
</evidence>
<dbReference type="PATRIC" id="fig|1423811.3.peg.1853"/>
<dbReference type="EMBL" id="AZDG01000006">
    <property type="protein sequence ID" value="KRK64964.1"/>
    <property type="molecule type" value="Genomic_DNA"/>
</dbReference>
<dbReference type="STRING" id="1423811.FC72_GL001814"/>
<proteinExistence type="predicted"/>
<reference evidence="1 2" key="1">
    <citation type="journal article" date="2015" name="Genome Announc.">
        <title>Expanding the biotechnology potential of lactobacilli through comparative genomics of 213 strains and associated genera.</title>
        <authorList>
            <person name="Sun Z."/>
            <person name="Harris H.M."/>
            <person name="McCann A."/>
            <person name="Guo C."/>
            <person name="Argimon S."/>
            <person name="Zhang W."/>
            <person name="Yang X."/>
            <person name="Jeffery I.B."/>
            <person name="Cooney J.C."/>
            <person name="Kagawa T.F."/>
            <person name="Liu W."/>
            <person name="Song Y."/>
            <person name="Salvetti E."/>
            <person name="Wrobel A."/>
            <person name="Rasinkangas P."/>
            <person name="Parkhill J."/>
            <person name="Rea M.C."/>
            <person name="O'Sullivan O."/>
            <person name="Ritari J."/>
            <person name="Douillard F.P."/>
            <person name="Paul Ross R."/>
            <person name="Yang R."/>
            <person name="Briner A.E."/>
            <person name="Felis G.E."/>
            <person name="de Vos W.M."/>
            <person name="Barrangou R."/>
            <person name="Klaenhammer T.R."/>
            <person name="Caufield P.W."/>
            <person name="Cui Y."/>
            <person name="Zhang H."/>
            <person name="O'Toole P.W."/>
        </authorList>
    </citation>
    <scope>NUCLEOTIDE SEQUENCE [LARGE SCALE GENOMIC DNA]</scope>
    <source>
        <strain evidence="1 2">DSM 20183</strain>
    </source>
</reference>
<accession>A0A0R1J9S1</accession>
<protein>
    <recommendedName>
        <fullName evidence="3">HTH arsR-type domain-containing protein</fullName>
    </recommendedName>
</protein>
<dbReference type="Proteomes" id="UP000050929">
    <property type="component" value="Unassembled WGS sequence"/>
</dbReference>
<name>A0A0R1J9S1_9LACO</name>
<evidence type="ECO:0000313" key="2">
    <source>
        <dbReference type="Proteomes" id="UP000050929"/>
    </source>
</evidence>
<evidence type="ECO:0008006" key="3">
    <source>
        <dbReference type="Google" id="ProtNLM"/>
    </source>
</evidence>